<evidence type="ECO:0000259" key="5">
    <source>
        <dbReference type="Pfam" id="PF00155"/>
    </source>
</evidence>
<dbReference type="InterPro" id="IPR015424">
    <property type="entry name" value="PyrdxlP-dep_Trfase"/>
</dbReference>
<dbReference type="PANTHER" id="PTHR42790">
    <property type="entry name" value="AMINOTRANSFERASE"/>
    <property type="match status" value="1"/>
</dbReference>
<dbReference type="Proteomes" id="UP000694888">
    <property type="component" value="Unplaced"/>
</dbReference>
<evidence type="ECO:0000256" key="3">
    <source>
        <dbReference type="ARBA" id="ARBA00022679"/>
    </source>
</evidence>
<dbReference type="CDD" id="cd00609">
    <property type="entry name" value="AAT_like"/>
    <property type="match status" value="1"/>
</dbReference>
<dbReference type="InterPro" id="IPR050859">
    <property type="entry name" value="Class-I_PLP-dep_aminotransf"/>
</dbReference>
<dbReference type="InterPro" id="IPR015421">
    <property type="entry name" value="PyrdxlP-dep_Trfase_major"/>
</dbReference>
<keyword evidence="6" id="KW-1185">Reference proteome</keyword>
<keyword evidence="3" id="KW-0808">Transferase</keyword>
<accession>A0ABM1VYF5</accession>
<reference evidence="7" key="1">
    <citation type="submission" date="2025-08" db="UniProtKB">
        <authorList>
            <consortium name="RefSeq"/>
        </authorList>
    </citation>
    <scope>IDENTIFICATION</scope>
</reference>
<dbReference type="RefSeq" id="XP_035827448.1">
    <property type="nucleotide sequence ID" value="XM_035971555.1"/>
</dbReference>
<protein>
    <submittedName>
        <fullName evidence="7">Kynurenine/alpha-aminoadipate aminotransferase, mitochondrial-like</fullName>
    </submittedName>
</protein>
<evidence type="ECO:0000256" key="2">
    <source>
        <dbReference type="ARBA" id="ARBA00022576"/>
    </source>
</evidence>
<evidence type="ECO:0000313" key="6">
    <source>
        <dbReference type="Proteomes" id="UP000694888"/>
    </source>
</evidence>
<dbReference type="PANTHER" id="PTHR42790:SF19">
    <property type="entry name" value="KYNURENINE_ALPHA-AMINOADIPATE AMINOTRANSFERASE, MITOCHONDRIAL"/>
    <property type="match status" value="1"/>
</dbReference>
<feature type="domain" description="Aminotransferase class I/classII large" evidence="5">
    <location>
        <begin position="83"/>
        <end position="253"/>
    </location>
</feature>
<keyword evidence="2" id="KW-0032">Aminotransferase</keyword>
<dbReference type="SUPFAM" id="SSF53383">
    <property type="entry name" value="PLP-dependent transferases"/>
    <property type="match status" value="1"/>
</dbReference>
<dbReference type="InterPro" id="IPR004839">
    <property type="entry name" value="Aminotransferase_I/II_large"/>
</dbReference>
<evidence type="ECO:0000256" key="1">
    <source>
        <dbReference type="ARBA" id="ARBA00001933"/>
    </source>
</evidence>
<evidence type="ECO:0000256" key="4">
    <source>
        <dbReference type="ARBA" id="ARBA00022898"/>
    </source>
</evidence>
<dbReference type="Pfam" id="PF00155">
    <property type="entry name" value="Aminotran_1_2"/>
    <property type="match status" value="1"/>
</dbReference>
<name>A0ABM1VYF5_APLCA</name>
<evidence type="ECO:0000313" key="7">
    <source>
        <dbReference type="RefSeq" id="XP_035827448.1"/>
    </source>
</evidence>
<dbReference type="GeneID" id="101848990"/>
<keyword evidence="4" id="KW-0663">Pyridoxal phosphate</keyword>
<organism evidence="6 7">
    <name type="scientific">Aplysia californica</name>
    <name type="common">California sea hare</name>
    <dbReference type="NCBI Taxonomy" id="6500"/>
    <lineage>
        <taxon>Eukaryota</taxon>
        <taxon>Metazoa</taxon>
        <taxon>Spiralia</taxon>
        <taxon>Lophotrochozoa</taxon>
        <taxon>Mollusca</taxon>
        <taxon>Gastropoda</taxon>
        <taxon>Heterobranchia</taxon>
        <taxon>Euthyneura</taxon>
        <taxon>Tectipleura</taxon>
        <taxon>Aplysiida</taxon>
        <taxon>Aplysioidea</taxon>
        <taxon>Aplysiidae</taxon>
        <taxon>Aplysia</taxon>
    </lineage>
</organism>
<proteinExistence type="predicted"/>
<sequence length="259" mass="29255">MDRKAALLNSEPSPPEYETFLSHAGKQLEAEEIRQVQEKDAARTAAGKSIIAMSSGLPNAQGFPIIEADFRLRDGSVLHLDEEQMNIASNYGPTAGYVPLREWLLKLQKQEHQPPQLTRPNHPEGFKLAVTAGAFDGLRSFIYCLMDKEDSIILEDEVYCSVTSMVKLHGSAVPISHDDKGVLVDDLEELMSTWPQKYPDRPRPKALYAITAGNNPRGYNWTEDRMVDIYLLCRKHNLLIIEDGAYYFMQFGQVRNTVK</sequence>
<comment type="cofactor">
    <cofactor evidence="1">
        <name>pyridoxal 5'-phosphate</name>
        <dbReference type="ChEBI" id="CHEBI:597326"/>
    </cofactor>
</comment>
<gene>
    <name evidence="7" type="primary">LOC101848990</name>
</gene>
<dbReference type="Gene3D" id="3.40.640.10">
    <property type="entry name" value="Type I PLP-dependent aspartate aminotransferase-like (Major domain)"/>
    <property type="match status" value="1"/>
</dbReference>